<keyword evidence="2 8" id="KW-1277">Toxin-antitoxin system</keyword>
<dbReference type="HAMAP" id="MF_00265">
    <property type="entry name" value="VapC_Nob1"/>
    <property type="match status" value="1"/>
</dbReference>
<evidence type="ECO:0000259" key="9">
    <source>
        <dbReference type="Pfam" id="PF01850"/>
    </source>
</evidence>
<dbReference type="EMBL" id="BAAANL010000007">
    <property type="protein sequence ID" value="GAA1871972.1"/>
    <property type="molecule type" value="Genomic_DNA"/>
</dbReference>
<keyword evidence="6 8" id="KW-0460">Magnesium</keyword>
<feature type="binding site" evidence="8">
    <location>
        <position position="99"/>
    </location>
    <ligand>
        <name>Mg(2+)</name>
        <dbReference type="ChEBI" id="CHEBI:18420"/>
    </ligand>
</feature>
<keyword evidence="4 8" id="KW-0479">Metal-binding</keyword>
<feature type="domain" description="PIN" evidence="9">
    <location>
        <begin position="6"/>
        <end position="124"/>
    </location>
</feature>
<evidence type="ECO:0000256" key="3">
    <source>
        <dbReference type="ARBA" id="ARBA00022722"/>
    </source>
</evidence>
<evidence type="ECO:0000256" key="8">
    <source>
        <dbReference type="HAMAP-Rule" id="MF_00265"/>
    </source>
</evidence>
<evidence type="ECO:0000256" key="1">
    <source>
        <dbReference type="ARBA" id="ARBA00001946"/>
    </source>
</evidence>
<evidence type="ECO:0000313" key="11">
    <source>
        <dbReference type="Proteomes" id="UP001501094"/>
    </source>
</evidence>
<dbReference type="InterPro" id="IPR002716">
    <property type="entry name" value="PIN_dom"/>
</dbReference>
<dbReference type="InterPro" id="IPR050556">
    <property type="entry name" value="Type_II_TA_system_RNase"/>
</dbReference>
<dbReference type="InterPro" id="IPR022907">
    <property type="entry name" value="VapC_family"/>
</dbReference>
<keyword evidence="3 8" id="KW-0540">Nuclease</keyword>
<gene>
    <name evidence="8" type="primary">vapC</name>
    <name evidence="10" type="ORF">GCM10009751_34200</name>
</gene>
<dbReference type="EC" id="3.1.-.-" evidence="8"/>
<evidence type="ECO:0000256" key="6">
    <source>
        <dbReference type="ARBA" id="ARBA00022842"/>
    </source>
</evidence>
<dbReference type="PANTHER" id="PTHR33653:SF1">
    <property type="entry name" value="RIBONUCLEASE VAPC2"/>
    <property type="match status" value="1"/>
</dbReference>
<dbReference type="InterPro" id="IPR029060">
    <property type="entry name" value="PIN-like_dom_sf"/>
</dbReference>
<protein>
    <recommendedName>
        <fullName evidence="8">Ribonuclease VapC</fullName>
        <shortName evidence="8">RNase VapC</shortName>
        <ecNumber evidence="8">3.1.-.-</ecNumber>
    </recommendedName>
    <alternativeName>
        <fullName evidence="8">Toxin VapC</fullName>
    </alternativeName>
</protein>
<dbReference type="PANTHER" id="PTHR33653">
    <property type="entry name" value="RIBONUCLEASE VAPC2"/>
    <property type="match status" value="1"/>
</dbReference>
<comment type="cofactor">
    <cofactor evidence="1 8">
        <name>Mg(2+)</name>
        <dbReference type="ChEBI" id="CHEBI:18420"/>
    </cofactor>
</comment>
<comment type="similarity">
    <text evidence="7 8">Belongs to the PINc/VapC protein family.</text>
</comment>
<evidence type="ECO:0000256" key="5">
    <source>
        <dbReference type="ARBA" id="ARBA00022801"/>
    </source>
</evidence>
<sequence>MGQRLIVDTNILIALERGDLEPGGLDDDDELAVAGVTRAELEGGPLLAKTADVARRRAQAVTAILESVESLDYTAATARFHAKLLAHTRQAGQPRGAYDLIIAAHAAETGRAVLSRDSKARFRDLPGVRLA</sequence>
<keyword evidence="5 8" id="KW-0378">Hydrolase</keyword>
<evidence type="ECO:0000256" key="2">
    <source>
        <dbReference type="ARBA" id="ARBA00022649"/>
    </source>
</evidence>
<keyword evidence="11" id="KW-1185">Reference proteome</keyword>
<feature type="binding site" evidence="8">
    <location>
        <position position="8"/>
    </location>
    <ligand>
        <name>Mg(2+)</name>
        <dbReference type="ChEBI" id="CHEBI:18420"/>
    </ligand>
</feature>
<dbReference type="Pfam" id="PF01850">
    <property type="entry name" value="PIN"/>
    <property type="match status" value="1"/>
</dbReference>
<dbReference type="Gene3D" id="3.40.50.1010">
    <property type="entry name" value="5'-nuclease"/>
    <property type="match status" value="1"/>
</dbReference>
<organism evidence="10 11">
    <name type="scientific">Myceligenerans crystallogenes</name>
    <dbReference type="NCBI Taxonomy" id="316335"/>
    <lineage>
        <taxon>Bacteria</taxon>
        <taxon>Bacillati</taxon>
        <taxon>Actinomycetota</taxon>
        <taxon>Actinomycetes</taxon>
        <taxon>Micrococcales</taxon>
        <taxon>Promicromonosporaceae</taxon>
        <taxon>Myceligenerans</taxon>
    </lineage>
</organism>
<dbReference type="Proteomes" id="UP001501094">
    <property type="component" value="Unassembled WGS sequence"/>
</dbReference>
<name>A0ABN2NJG4_9MICO</name>
<evidence type="ECO:0000256" key="7">
    <source>
        <dbReference type="ARBA" id="ARBA00038093"/>
    </source>
</evidence>
<keyword evidence="8" id="KW-0800">Toxin</keyword>
<evidence type="ECO:0000256" key="4">
    <source>
        <dbReference type="ARBA" id="ARBA00022723"/>
    </source>
</evidence>
<accession>A0ABN2NJG4</accession>
<comment type="caution">
    <text evidence="10">The sequence shown here is derived from an EMBL/GenBank/DDBJ whole genome shotgun (WGS) entry which is preliminary data.</text>
</comment>
<proteinExistence type="inferred from homology"/>
<reference evidence="10 11" key="1">
    <citation type="journal article" date="2019" name="Int. J. Syst. Evol. Microbiol.">
        <title>The Global Catalogue of Microorganisms (GCM) 10K type strain sequencing project: providing services to taxonomists for standard genome sequencing and annotation.</title>
        <authorList>
            <consortium name="The Broad Institute Genomics Platform"/>
            <consortium name="The Broad Institute Genome Sequencing Center for Infectious Disease"/>
            <person name="Wu L."/>
            <person name="Ma J."/>
        </authorList>
    </citation>
    <scope>NUCLEOTIDE SEQUENCE [LARGE SCALE GENOMIC DNA]</scope>
    <source>
        <strain evidence="10 11">JCM 14326</strain>
    </source>
</reference>
<dbReference type="RefSeq" id="WP_344105253.1">
    <property type="nucleotide sequence ID" value="NZ_BAAANL010000007.1"/>
</dbReference>
<dbReference type="SUPFAM" id="SSF88723">
    <property type="entry name" value="PIN domain-like"/>
    <property type="match status" value="1"/>
</dbReference>
<evidence type="ECO:0000313" key="10">
    <source>
        <dbReference type="EMBL" id="GAA1871972.1"/>
    </source>
</evidence>
<comment type="function">
    <text evidence="8">Toxic component of a toxin-antitoxin (TA) system. An RNase.</text>
</comment>